<dbReference type="OrthoDB" id="9795573at2"/>
<dbReference type="InterPro" id="IPR050808">
    <property type="entry name" value="Phage_Integrase"/>
</dbReference>
<gene>
    <name evidence="6" type="ORF">SAMN05444581_10884</name>
</gene>
<proteinExistence type="inferred from homology"/>
<dbReference type="SUPFAM" id="SSF56349">
    <property type="entry name" value="DNA breaking-rejoining enzymes"/>
    <property type="match status" value="1"/>
</dbReference>
<name>A0A1I3ZPA5_9HYPH</name>
<accession>A0A1I3ZPA5</accession>
<dbReference type="InterPro" id="IPR053876">
    <property type="entry name" value="Phage_int_M"/>
</dbReference>
<dbReference type="Pfam" id="PF13356">
    <property type="entry name" value="Arm-DNA-bind_3"/>
    <property type="match status" value="1"/>
</dbReference>
<dbReference type="InterPro" id="IPR038488">
    <property type="entry name" value="Integrase_DNA-bd_sf"/>
</dbReference>
<dbReference type="InterPro" id="IPR002104">
    <property type="entry name" value="Integrase_catalytic"/>
</dbReference>
<dbReference type="PROSITE" id="PS51898">
    <property type="entry name" value="TYR_RECOMBINASE"/>
    <property type="match status" value="1"/>
</dbReference>
<dbReference type="Gene3D" id="3.30.160.390">
    <property type="entry name" value="Integrase, DNA-binding domain"/>
    <property type="match status" value="1"/>
</dbReference>
<evidence type="ECO:0000256" key="4">
    <source>
        <dbReference type="ARBA" id="ARBA00023172"/>
    </source>
</evidence>
<dbReference type="InterPro" id="IPR010998">
    <property type="entry name" value="Integrase_recombinase_N"/>
</dbReference>
<evidence type="ECO:0000313" key="6">
    <source>
        <dbReference type="EMBL" id="SFK45833.1"/>
    </source>
</evidence>
<dbReference type="Proteomes" id="UP000198755">
    <property type="component" value="Unassembled WGS sequence"/>
</dbReference>
<evidence type="ECO:0000256" key="3">
    <source>
        <dbReference type="ARBA" id="ARBA00023125"/>
    </source>
</evidence>
<dbReference type="InterPro" id="IPR013762">
    <property type="entry name" value="Integrase-like_cat_sf"/>
</dbReference>
<keyword evidence="2" id="KW-0229">DNA integration</keyword>
<dbReference type="InterPro" id="IPR011010">
    <property type="entry name" value="DNA_brk_join_enz"/>
</dbReference>
<dbReference type="PANTHER" id="PTHR30629">
    <property type="entry name" value="PROPHAGE INTEGRASE"/>
    <property type="match status" value="1"/>
</dbReference>
<keyword evidence="4" id="KW-0233">DNA recombination</keyword>
<feature type="domain" description="Tyr recombinase" evidence="5">
    <location>
        <begin position="203"/>
        <end position="386"/>
    </location>
</feature>
<dbReference type="AlphaFoldDB" id="A0A1I3ZPA5"/>
<reference evidence="6 7" key="1">
    <citation type="submission" date="2016-10" db="EMBL/GenBank/DDBJ databases">
        <authorList>
            <person name="de Groot N.N."/>
        </authorList>
    </citation>
    <scope>NUCLEOTIDE SEQUENCE [LARGE SCALE GENOMIC DNA]</scope>
    <source>
        <strain evidence="6 7">NE2</strain>
    </source>
</reference>
<evidence type="ECO:0000259" key="5">
    <source>
        <dbReference type="PROSITE" id="PS51898"/>
    </source>
</evidence>
<keyword evidence="3" id="KW-0238">DNA-binding</keyword>
<evidence type="ECO:0000256" key="2">
    <source>
        <dbReference type="ARBA" id="ARBA00022908"/>
    </source>
</evidence>
<dbReference type="Pfam" id="PF22022">
    <property type="entry name" value="Phage_int_M"/>
    <property type="match status" value="1"/>
</dbReference>
<keyword evidence="7" id="KW-1185">Reference proteome</keyword>
<dbReference type="GO" id="GO:0006310">
    <property type="term" value="P:DNA recombination"/>
    <property type="evidence" value="ECO:0007669"/>
    <property type="project" value="UniProtKB-KW"/>
</dbReference>
<evidence type="ECO:0000256" key="1">
    <source>
        <dbReference type="ARBA" id="ARBA00008857"/>
    </source>
</evidence>
<dbReference type="STRING" id="1612308.SAMN05444581_10884"/>
<organism evidence="6 7">
    <name type="scientific">Methylocapsa palsarum</name>
    <dbReference type="NCBI Taxonomy" id="1612308"/>
    <lineage>
        <taxon>Bacteria</taxon>
        <taxon>Pseudomonadati</taxon>
        <taxon>Pseudomonadota</taxon>
        <taxon>Alphaproteobacteria</taxon>
        <taxon>Hyphomicrobiales</taxon>
        <taxon>Beijerinckiaceae</taxon>
        <taxon>Methylocapsa</taxon>
    </lineage>
</organism>
<dbReference type="GO" id="GO:0015074">
    <property type="term" value="P:DNA integration"/>
    <property type="evidence" value="ECO:0007669"/>
    <property type="project" value="UniProtKB-KW"/>
</dbReference>
<dbReference type="PANTHER" id="PTHR30629:SF9">
    <property type="entry name" value="PROTEIN INTB-RELATED"/>
    <property type="match status" value="1"/>
</dbReference>
<dbReference type="InterPro" id="IPR025166">
    <property type="entry name" value="Integrase_DNA_bind_dom"/>
</dbReference>
<dbReference type="Pfam" id="PF00589">
    <property type="entry name" value="Phage_integrase"/>
    <property type="match status" value="1"/>
</dbReference>
<dbReference type="CDD" id="cd00801">
    <property type="entry name" value="INT_P4_C"/>
    <property type="match status" value="1"/>
</dbReference>
<dbReference type="Gene3D" id="1.10.150.130">
    <property type="match status" value="1"/>
</dbReference>
<dbReference type="GO" id="GO:0003677">
    <property type="term" value="F:DNA binding"/>
    <property type="evidence" value="ECO:0007669"/>
    <property type="project" value="UniProtKB-KW"/>
</dbReference>
<dbReference type="EMBL" id="FOSN01000008">
    <property type="protein sequence ID" value="SFK45833.1"/>
    <property type="molecule type" value="Genomic_DNA"/>
</dbReference>
<sequence length="406" mass="44811">MALTDIAIRNAKPREKEYKLAVSGGLYLLVTPAGGRLWRLKYRADGVERKLAIGKYPAVTLADARKARDAARANASAGNDPATIKRRERVARKLAAGTTFGAVALEYVEKAEREGRAPATILKLRWTRDWLLPAVGHRPVDQIEPHELLAVLKRQESKGNLETARRTRAFASRVFRYAVATARAKTDPAGLLLGAVAAPQPRHFAAIVDAKRVGELLRAIDVYSGAPLTRLALSLSPHVFVRPGELRKAKWAEIDFDAAVWRIPAERMKKRREHVVPLSRQSLATLKQIKALSGDGQLVFPALGKPGKPLSENTANHALRRMGFAANEMTAHGFRALASTLLNESGKWSPDAVERALAHKDGDQIRGIYHRGAHWNERVTMAQWWSDHLDALRDGAEIVLLRGVRG</sequence>
<dbReference type="Gene3D" id="1.10.443.10">
    <property type="entry name" value="Intergrase catalytic core"/>
    <property type="match status" value="1"/>
</dbReference>
<evidence type="ECO:0000313" key="7">
    <source>
        <dbReference type="Proteomes" id="UP000198755"/>
    </source>
</evidence>
<protein>
    <submittedName>
        <fullName evidence="6">Integrase</fullName>
    </submittedName>
</protein>
<comment type="similarity">
    <text evidence="1">Belongs to the 'phage' integrase family.</text>
</comment>